<reference evidence="1 2" key="1">
    <citation type="journal article" date="2024" name="Int. J. Syst. Evol. Microbiol.">
        <title>Paenibacillus hexagrammi sp. nov., a novel bacterium isolated from the gut content of Hexagrammos agrammus.</title>
        <authorList>
            <person name="Jung H.K."/>
            <person name="Kim D.G."/>
            <person name="Zin H."/>
            <person name="Park J."/>
            <person name="Jung H."/>
            <person name="Kim Y.O."/>
            <person name="Kong H.J."/>
            <person name="Kim J.W."/>
            <person name="Kim Y.S."/>
        </authorList>
    </citation>
    <scope>NUCLEOTIDE SEQUENCE [LARGE SCALE GENOMIC DNA]</scope>
    <source>
        <strain evidence="1 2">YPD9-1</strain>
    </source>
</reference>
<accession>A0ABY3SS04</accession>
<dbReference type="PANTHER" id="PTHR14136">
    <property type="entry name" value="BTB_POZ DOMAIN-CONTAINING PROTEIN KCTD9"/>
    <property type="match status" value="1"/>
</dbReference>
<gene>
    <name evidence="1" type="ORF">L0M14_21165</name>
</gene>
<dbReference type="SUPFAM" id="SSF141571">
    <property type="entry name" value="Pentapeptide repeat-like"/>
    <property type="match status" value="1"/>
</dbReference>
<evidence type="ECO:0000313" key="1">
    <source>
        <dbReference type="EMBL" id="UJF36439.1"/>
    </source>
</evidence>
<dbReference type="Pfam" id="PF00805">
    <property type="entry name" value="Pentapeptide"/>
    <property type="match status" value="3"/>
</dbReference>
<dbReference type="InterPro" id="IPR001646">
    <property type="entry name" value="5peptide_repeat"/>
</dbReference>
<dbReference type="RefSeq" id="WP_235122989.1">
    <property type="nucleotide sequence ID" value="NZ_CP090978.1"/>
</dbReference>
<protein>
    <submittedName>
        <fullName evidence="1">Pentapeptide repeat-containing protein</fullName>
    </submittedName>
</protein>
<sequence>MQDIALADFETDEVQWRVQAALLELDLYVRTHIDALTQGFIEAMREVCVQAAALQQQGEKGDIAYVTCSMLRTEILDGGNRYVAEAFDSRWFFDRKLCEVEYDASWAFGYLQRCRQEWLQAAESYHGTVKAPDIERIMLREARNFHAYLVTVTRYAMPEVIRLPEYQQLTRSQTVEFRLGEYMDLSEVVYKDDFRETDSEAVRRTLAAEEESAYRYEVFNHAHLQDLELEKVDLRYSRLNQCDLSRSVWNGAVLMGTRWESCMLAHTDLSFSLLLGADFSGCMLKGAKLQGIIAGQGTMQMSEGAVPVSFRGADVQEADFTGADLRGAIFIDANVRHTNFQGARLDQALFSFEAREQLALSEEQLQSVIWVKAQGEAGA</sequence>
<dbReference type="EMBL" id="CP090978">
    <property type="protein sequence ID" value="UJF36439.1"/>
    <property type="molecule type" value="Genomic_DNA"/>
</dbReference>
<name>A0ABY3SS04_9BACL</name>
<organism evidence="1 2">
    <name type="scientific">Paenibacillus hexagrammi</name>
    <dbReference type="NCBI Taxonomy" id="2908839"/>
    <lineage>
        <taxon>Bacteria</taxon>
        <taxon>Bacillati</taxon>
        <taxon>Bacillota</taxon>
        <taxon>Bacilli</taxon>
        <taxon>Bacillales</taxon>
        <taxon>Paenibacillaceae</taxon>
        <taxon>Paenibacillus</taxon>
    </lineage>
</organism>
<dbReference type="Proteomes" id="UP001649230">
    <property type="component" value="Chromosome"/>
</dbReference>
<evidence type="ECO:0000313" key="2">
    <source>
        <dbReference type="Proteomes" id="UP001649230"/>
    </source>
</evidence>
<proteinExistence type="predicted"/>
<dbReference type="InterPro" id="IPR051082">
    <property type="entry name" value="Pentapeptide-BTB/POZ_domain"/>
</dbReference>
<keyword evidence="2" id="KW-1185">Reference proteome</keyword>
<dbReference type="Gene3D" id="2.160.20.80">
    <property type="entry name" value="E3 ubiquitin-protein ligase SopA"/>
    <property type="match status" value="1"/>
</dbReference>
<dbReference type="PANTHER" id="PTHR14136:SF17">
    <property type="entry name" value="BTB_POZ DOMAIN-CONTAINING PROTEIN KCTD9"/>
    <property type="match status" value="1"/>
</dbReference>